<keyword evidence="2" id="KW-1185">Reference proteome</keyword>
<evidence type="ECO:0000313" key="1">
    <source>
        <dbReference type="EMBL" id="KAG0443296.1"/>
    </source>
</evidence>
<proteinExistence type="predicted"/>
<dbReference type="Proteomes" id="UP000805193">
    <property type="component" value="Unassembled WGS sequence"/>
</dbReference>
<gene>
    <name evidence="1" type="ORF">HPB47_015076</name>
</gene>
<comment type="caution">
    <text evidence="1">The sequence shown here is derived from an EMBL/GenBank/DDBJ whole genome shotgun (WGS) entry which is preliminary data.</text>
</comment>
<protein>
    <submittedName>
        <fullName evidence="1">Uncharacterized protein</fullName>
    </submittedName>
</protein>
<reference evidence="1 2" key="1">
    <citation type="journal article" date="2020" name="Cell">
        <title>Large-Scale Comparative Analyses of Tick Genomes Elucidate Their Genetic Diversity and Vector Capacities.</title>
        <authorList>
            <consortium name="Tick Genome and Microbiome Consortium (TIGMIC)"/>
            <person name="Jia N."/>
            <person name="Wang J."/>
            <person name="Shi W."/>
            <person name="Du L."/>
            <person name="Sun Y."/>
            <person name="Zhan W."/>
            <person name="Jiang J.F."/>
            <person name="Wang Q."/>
            <person name="Zhang B."/>
            <person name="Ji P."/>
            <person name="Bell-Sakyi L."/>
            <person name="Cui X.M."/>
            <person name="Yuan T.T."/>
            <person name="Jiang B.G."/>
            <person name="Yang W.F."/>
            <person name="Lam T.T."/>
            <person name="Chang Q.C."/>
            <person name="Ding S.J."/>
            <person name="Wang X.J."/>
            <person name="Zhu J.G."/>
            <person name="Ruan X.D."/>
            <person name="Zhao L."/>
            <person name="Wei J.T."/>
            <person name="Ye R.Z."/>
            <person name="Que T.C."/>
            <person name="Du C.H."/>
            <person name="Zhou Y.H."/>
            <person name="Cheng J.X."/>
            <person name="Dai P.F."/>
            <person name="Guo W.B."/>
            <person name="Han X.H."/>
            <person name="Huang E.J."/>
            <person name="Li L.F."/>
            <person name="Wei W."/>
            <person name="Gao Y.C."/>
            <person name="Liu J.Z."/>
            <person name="Shao H.Z."/>
            <person name="Wang X."/>
            <person name="Wang C.C."/>
            <person name="Yang T.C."/>
            <person name="Huo Q.B."/>
            <person name="Li W."/>
            <person name="Chen H.Y."/>
            <person name="Chen S.E."/>
            <person name="Zhou L.G."/>
            <person name="Ni X.B."/>
            <person name="Tian J.H."/>
            <person name="Sheng Y."/>
            <person name="Liu T."/>
            <person name="Pan Y.S."/>
            <person name="Xia L.Y."/>
            <person name="Li J."/>
            <person name="Zhao F."/>
            <person name="Cao W.C."/>
        </authorList>
    </citation>
    <scope>NUCLEOTIDE SEQUENCE [LARGE SCALE GENOMIC DNA]</scope>
    <source>
        <strain evidence="1">Iper-2018</strain>
    </source>
</reference>
<evidence type="ECO:0000313" key="2">
    <source>
        <dbReference type="Proteomes" id="UP000805193"/>
    </source>
</evidence>
<sequence>MQPTRALQGKEENDQQQPFSWRRRLIFAAVGVPVLIITITLLLTRKTRFLDTLGVVRSHADCTSDPCGEYSLRLQRTMNISIDPCADFHGYVCDGWTKLHADSVFSMTCAQVIDDVGRHSRTMSVPLRNQTPAQKAAGFYTTCLSVYTENRNEVDEMKMILHQAGIYWPHINPISIDVLRTVVYMAHRWHWGNIFSVTWNGPSLHLGVSDGFEQLVQMRSELVRTKAYQAYFQTLWNAYAEGTNKPAVTYQQQVSIEDAILPALMKVLNSSDTDHVTIDISDLNHLVPTIPLETWKNIFKEEFSMAQNFSGTNELLRVGSGHGLFAADLELDLLRSASAAGGSGQQAAQRYEPEHT</sequence>
<name>A0AC60QUF0_IXOPE</name>
<accession>A0AC60QUF0</accession>
<dbReference type="EMBL" id="JABSTQ010003611">
    <property type="protein sequence ID" value="KAG0443296.1"/>
    <property type="molecule type" value="Genomic_DNA"/>
</dbReference>
<organism evidence="1 2">
    <name type="scientific">Ixodes persulcatus</name>
    <name type="common">Taiga tick</name>
    <dbReference type="NCBI Taxonomy" id="34615"/>
    <lineage>
        <taxon>Eukaryota</taxon>
        <taxon>Metazoa</taxon>
        <taxon>Ecdysozoa</taxon>
        <taxon>Arthropoda</taxon>
        <taxon>Chelicerata</taxon>
        <taxon>Arachnida</taxon>
        <taxon>Acari</taxon>
        <taxon>Parasitiformes</taxon>
        <taxon>Ixodida</taxon>
        <taxon>Ixodoidea</taxon>
        <taxon>Ixodidae</taxon>
        <taxon>Ixodinae</taxon>
        <taxon>Ixodes</taxon>
    </lineage>
</organism>